<dbReference type="EMBL" id="BPMT01000027">
    <property type="protein sequence ID" value="GIZ95001.1"/>
    <property type="molecule type" value="Genomic_DNA"/>
</dbReference>
<gene>
    <name evidence="1" type="ORF">KAM435_39390</name>
    <name evidence="2" type="ORF">KAM436_39690</name>
</gene>
<evidence type="ECO:0000313" key="1">
    <source>
        <dbReference type="EMBL" id="GIZ90612.1"/>
    </source>
</evidence>
<comment type="caution">
    <text evidence="1">The sequence shown here is derived from an EMBL/GenBank/DDBJ whole genome shotgun (WGS) entry which is preliminary data.</text>
</comment>
<dbReference type="Proteomes" id="UP000887212">
    <property type="component" value="Unassembled WGS sequence"/>
</dbReference>
<dbReference type="Proteomes" id="UP000887228">
    <property type="component" value="Unassembled WGS sequence"/>
</dbReference>
<dbReference type="RefSeq" id="WP_199866732.1">
    <property type="nucleotide sequence ID" value="NZ_AP024354.1"/>
</dbReference>
<name>A0AA37CJN7_AQUAC</name>
<reference evidence="1 4" key="1">
    <citation type="submission" date="2021-07" db="EMBL/GenBank/DDBJ databases">
        <title>Whole genome sequencing of carbapenem-resistant Pseudomonas spp. isolated in Japan.</title>
        <authorList>
            <person name="Suzuki M."/>
            <person name="Maehana S."/>
            <person name="Kitasato H."/>
        </authorList>
    </citation>
    <scope>NUCLEOTIDE SEQUENCE</scope>
    <source>
        <strain evidence="1">KAM435</strain>
        <strain evidence="2 4">KAM436</strain>
    </source>
</reference>
<evidence type="ECO:0000313" key="3">
    <source>
        <dbReference type="Proteomes" id="UP000887212"/>
    </source>
</evidence>
<sequence length="109" mass="12464">MIRVDQWWLATVPVDMRSGADRLLAQVVQMFGAAQPHHAWLFANRRGNRLKVLVHDGHGIWLAQRRLHQGRFHWQTGEAAVTLTRQQFDALVLGLPWQQLADGGVIRLV</sequence>
<dbReference type="PANTHER" id="PTHR36455:SF1">
    <property type="entry name" value="BLR8292 PROTEIN"/>
    <property type="match status" value="1"/>
</dbReference>
<dbReference type="EMBL" id="BPMS01000029">
    <property type="protein sequence ID" value="GIZ90612.1"/>
    <property type="molecule type" value="Genomic_DNA"/>
</dbReference>
<dbReference type="Pfam" id="PF05717">
    <property type="entry name" value="TnpB_IS66"/>
    <property type="match status" value="1"/>
</dbReference>
<proteinExistence type="predicted"/>
<accession>A0AA37CJN7</accession>
<dbReference type="AlphaFoldDB" id="A0AA37CJN7"/>
<dbReference type="PANTHER" id="PTHR36455">
    <property type="match status" value="1"/>
</dbReference>
<dbReference type="InterPro" id="IPR008878">
    <property type="entry name" value="Transposase_IS66_Orf2"/>
</dbReference>
<dbReference type="NCBIfam" id="NF033819">
    <property type="entry name" value="IS66_TnpB"/>
    <property type="match status" value="1"/>
</dbReference>
<protein>
    <submittedName>
        <fullName evidence="1">Transposase</fullName>
    </submittedName>
</protein>
<organism evidence="1 3">
    <name type="scientific">Aquipseudomonas alcaligenes</name>
    <name type="common">Pseudomonas alcaligenes</name>
    <dbReference type="NCBI Taxonomy" id="43263"/>
    <lineage>
        <taxon>Bacteria</taxon>
        <taxon>Pseudomonadati</taxon>
        <taxon>Pseudomonadota</taxon>
        <taxon>Gammaproteobacteria</taxon>
        <taxon>Pseudomonadales</taxon>
        <taxon>Pseudomonadaceae</taxon>
        <taxon>Aquipseudomonas</taxon>
    </lineage>
</organism>
<evidence type="ECO:0000313" key="2">
    <source>
        <dbReference type="EMBL" id="GIZ95001.1"/>
    </source>
</evidence>
<evidence type="ECO:0000313" key="4">
    <source>
        <dbReference type="Proteomes" id="UP000887228"/>
    </source>
</evidence>